<dbReference type="AlphaFoldDB" id="A0A4Z1PJW8"/>
<reference evidence="1 2" key="1">
    <citation type="submission" date="2019-04" db="EMBL/GenBank/DDBJ databases">
        <title>High contiguity whole genome sequence and gene annotation resource for two Venturia nashicola isolates.</title>
        <authorList>
            <person name="Prokchorchik M."/>
            <person name="Won K."/>
            <person name="Lee Y."/>
            <person name="Choi E.D."/>
            <person name="Segonzac C."/>
            <person name="Sohn K.H."/>
        </authorList>
    </citation>
    <scope>NUCLEOTIDE SEQUENCE [LARGE SCALE GENOMIC DNA]</scope>
    <source>
        <strain evidence="1 2">PRI2</strain>
    </source>
</reference>
<dbReference type="EMBL" id="SNSC02000003">
    <property type="protein sequence ID" value="TID26081.1"/>
    <property type="molecule type" value="Genomic_DNA"/>
</dbReference>
<gene>
    <name evidence="1" type="ORF">E6O75_ATG03944</name>
</gene>
<evidence type="ECO:0000313" key="2">
    <source>
        <dbReference type="Proteomes" id="UP000298493"/>
    </source>
</evidence>
<dbReference type="Proteomes" id="UP000298493">
    <property type="component" value="Unassembled WGS sequence"/>
</dbReference>
<sequence length="73" mass="8260">MKQATKCHAISSLGSWPGTRSQQAKSWLHNVAFRNLRRRPRFGQDTDTDTDTDILLIGFLSCIRLSRVEDAGQ</sequence>
<keyword evidence="2" id="KW-1185">Reference proteome</keyword>
<accession>A0A4Z1PJW8</accession>
<evidence type="ECO:0000313" key="1">
    <source>
        <dbReference type="EMBL" id="TID26081.1"/>
    </source>
</evidence>
<comment type="caution">
    <text evidence="1">The sequence shown here is derived from an EMBL/GenBank/DDBJ whole genome shotgun (WGS) entry which is preliminary data.</text>
</comment>
<proteinExistence type="predicted"/>
<organism evidence="1 2">
    <name type="scientific">Venturia nashicola</name>
    <dbReference type="NCBI Taxonomy" id="86259"/>
    <lineage>
        <taxon>Eukaryota</taxon>
        <taxon>Fungi</taxon>
        <taxon>Dikarya</taxon>
        <taxon>Ascomycota</taxon>
        <taxon>Pezizomycotina</taxon>
        <taxon>Dothideomycetes</taxon>
        <taxon>Pleosporomycetidae</taxon>
        <taxon>Venturiales</taxon>
        <taxon>Venturiaceae</taxon>
        <taxon>Venturia</taxon>
    </lineage>
</organism>
<name>A0A4Z1PJW8_9PEZI</name>
<protein>
    <submittedName>
        <fullName evidence="1">Uncharacterized protein</fullName>
    </submittedName>
</protein>